<reference evidence="5 6" key="1">
    <citation type="submission" date="2020-10" db="EMBL/GenBank/DDBJ databases">
        <title>Blautia liquoris sp.nov., isolated from the mud in a fermentation cellar used for the production of Chinese strong-flavoured liquor.</title>
        <authorList>
            <person name="Lu L."/>
        </authorList>
    </citation>
    <scope>NUCLEOTIDE SEQUENCE [LARGE SCALE GENOMIC DNA]</scope>
    <source>
        <strain evidence="5 6">LZLJ-3</strain>
    </source>
</reference>
<evidence type="ECO:0000313" key="5">
    <source>
        <dbReference type="EMBL" id="QOV20809.1"/>
    </source>
</evidence>
<dbReference type="NCBIfam" id="TIGR00166">
    <property type="entry name" value="S6"/>
    <property type="match status" value="1"/>
</dbReference>
<dbReference type="RefSeq" id="WP_193737123.1">
    <property type="nucleotide sequence ID" value="NZ_CP063304.1"/>
</dbReference>
<dbReference type="InterPro" id="IPR000529">
    <property type="entry name" value="Ribosomal_bS6"/>
</dbReference>
<keyword evidence="4" id="KW-0699">rRNA-binding</keyword>
<dbReference type="InterPro" id="IPR020814">
    <property type="entry name" value="Ribosomal_S6_plastid/chlpt"/>
</dbReference>
<sequence>MNKYELALVVNAKIDDEERAAVVEKAKSYITRFNGTVTDVEEWGKKKLAYEISHMREGFYYFIQFEADSDCPIQVEDNIRIMDNVLRYLVVRKEDKKQPEKEEA</sequence>
<dbReference type="EMBL" id="CP063304">
    <property type="protein sequence ID" value="QOV20809.1"/>
    <property type="molecule type" value="Genomic_DNA"/>
</dbReference>
<organism evidence="5 6">
    <name type="scientific">Blautia liquoris</name>
    <dbReference type="NCBI Taxonomy" id="2779518"/>
    <lineage>
        <taxon>Bacteria</taxon>
        <taxon>Bacillati</taxon>
        <taxon>Bacillota</taxon>
        <taxon>Clostridia</taxon>
        <taxon>Lachnospirales</taxon>
        <taxon>Lachnospiraceae</taxon>
        <taxon>Blautia</taxon>
    </lineage>
</organism>
<dbReference type="Gene3D" id="3.30.70.60">
    <property type="match status" value="1"/>
</dbReference>
<evidence type="ECO:0000256" key="2">
    <source>
        <dbReference type="ARBA" id="ARBA00035104"/>
    </source>
</evidence>
<keyword evidence="4" id="KW-0687">Ribonucleoprotein</keyword>
<evidence type="ECO:0000256" key="3">
    <source>
        <dbReference type="ARBA" id="ARBA00035294"/>
    </source>
</evidence>
<dbReference type="PANTHER" id="PTHR21011">
    <property type="entry name" value="MITOCHONDRIAL 28S RIBOSOMAL PROTEIN S6"/>
    <property type="match status" value="1"/>
</dbReference>
<dbReference type="InterPro" id="IPR014717">
    <property type="entry name" value="Transl_elong_EF1B/ribsomal_bS6"/>
</dbReference>
<dbReference type="GO" id="GO:0070181">
    <property type="term" value="F:small ribosomal subunit rRNA binding"/>
    <property type="evidence" value="ECO:0007669"/>
    <property type="project" value="TreeGrafter"/>
</dbReference>
<protein>
    <recommendedName>
        <fullName evidence="3 4">Small ribosomal subunit protein bS6</fullName>
    </recommendedName>
</protein>
<keyword evidence="4" id="KW-0694">RNA-binding</keyword>
<dbReference type="AlphaFoldDB" id="A0A7M2RKJ2"/>
<dbReference type="InterPro" id="IPR035980">
    <property type="entry name" value="Ribosomal_bS6_sf"/>
</dbReference>
<evidence type="ECO:0000256" key="1">
    <source>
        <dbReference type="ARBA" id="ARBA00009512"/>
    </source>
</evidence>
<dbReference type="Proteomes" id="UP000593601">
    <property type="component" value="Chromosome"/>
</dbReference>
<dbReference type="GO" id="GO:0003735">
    <property type="term" value="F:structural constituent of ribosome"/>
    <property type="evidence" value="ECO:0007669"/>
    <property type="project" value="InterPro"/>
</dbReference>
<evidence type="ECO:0000256" key="4">
    <source>
        <dbReference type="HAMAP-Rule" id="MF_00360"/>
    </source>
</evidence>
<dbReference type="GO" id="GO:0005840">
    <property type="term" value="C:ribosome"/>
    <property type="evidence" value="ECO:0007669"/>
    <property type="project" value="UniProtKB-KW"/>
</dbReference>
<comment type="similarity">
    <text evidence="1 4">Belongs to the bacterial ribosomal protein bS6 family.</text>
</comment>
<evidence type="ECO:0000313" key="6">
    <source>
        <dbReference type="Proteomes" id="UP000593601"/>
    </source>
</evidence>
<dbReference type="Pfam" id="PF01250">
    <property type="entry name" value="Ribosomal_S6"/>
    <property type="match status" value="1"/>
</dbReference>
<name>A0A7M2RKJ2_9FIRM</name>
<gene>
    <name evidence="4 5" type="primary">rpsF</name>
    <name evidence="5" type="ORF">INP51_07805</name>
</gene>
<dbReference type="PANTHER" id="PTHR21011:SF1">
    <property type="entry name" value="SMALL RIBOSOMAL SUBUNIT PROTEIN BS6M"/>
    <property type="match status" value="1"/>
</dbReference>
<proteinExistence type="inferred from homology"/>
<keyword evidence="4 5" id="KW-0689">Ribosomal protein</keyword>
<dbReference type="SUPFAM" id="SSF54995">
    <property type="entry name" value="Ribosomal protein S6"/>
    <property type="match status" value="1"/>
</dbReference>
<dbReference type="CDD" id="cd00473">
    <property type="entry name" value="bS6"/>
    <property type="match status" value="1"/>
</dbReference>
<dbReference type="GO" id="GO:0006412">
    <property type="term" value="P:translation"/>
    <property type="evidence" value="ECO:0007669"/>
    <property type="project" value="UniProtKB-UniRule"/>
</dbReference>
<dbReference type="GO" id="GO:1990904">
    <property type="term" value="C:ribonucleoprotein complex"/>
    <property type="evidence" value="ECO:0007669"/>
    <property type="project" value="UniProtKB-KW"/>
</dbReference>
<dbReference type="KEGG" id="bliq:INP51_07805"/>
<dbReference type="HAMAP" id="MF_00360">
    <property type="entry name" value="Ribosomal_bS6"/>
    <property type="match status" value="1"/>
</dbReference>
<accession>A0A7M2RKJ2</accession>
<comment type="function">
    <text evidence="2 4">Binds together with bS18 to 16S ribosomal RNA.</text>
</comment>
<keyword evidence="6" id="KW-1185">Reference proteome</keyword>
<dbReference type="GO" id="GO:0005737">
    <property type="term" value="C:cytoplasm"/>
    <property type="evidence" value="ECO:0007669"/>
    <property type="project" value="UniProtKB-ARBA"/>
</dbReference>